<feature type="topological domain" description="Cytoplasmic" evidence="7">
    <location>
        <begin position="169"/>
        <end position="196"/>
    </location>
</feature>
<comment type="similarity">
    <text evidence="2 7">Belongs to the WRB/GET1 family.</text>
</comment>
<dbReference type="HAMAP" id="MF_03113">
    <property type="entry name" value="Get1"/>
    <property type="match status" value="1"/>
</dbReference>
<sequence length="196" mass="22079">MYLPTFIFLLVLLTETILFLGYSYVTSAAHDLYLKASKDPRATKQDKLKRDLLKMKNDLAATSSQDEFAKWAKMRRRLDKGITDLEKLNSDIAFSKTGFELKLKSILWFLIHGSQVLMVLWFRKSPVFYLPPGWFGPAQRLLCMPFSPLGSVSVAVWFAACRRMIKAIALTVNDFIITKNMGAIGSATPTPSTSTS</sequence>
<dbReference type="GO" id="GO:0005789">
    <property type="term" value="C:endoplasmic reticulum membrane"/>
    <property type="evidence" value="ECO:0007669"/>
    <property type="project" value="UniProtKB-SubCell"/>
</dbReference>
<dbReference type="PANTHER" id="PTHR42650">
    <property type="entry name" value="TAIL-ANCHORED PROTEIN INSERTION RECEPTOR WRB"/>
    <property type="match status" value="1"/>
</dbReference>
<keyword evidence="7" id="KW-0813">Transport</keyword>
<organism evidence="9 10">
    <name type="scientific">Absidia repens</name>
    <dbReference type="NCBI Taxonomy" id="90262"/>
    <lineage>
        <taxon>Eukaryota</taxon>
        <taxon>Fungi</taxon>
        <taxon>Fungi incertae sedis</taxon>
        <taxon>Mucoromycota</taxon>
        <taxon>Mucoromycotina</taxon>
        <taxon>Mucoromycetes</taxon>
        <taxon>Mucorales</taxon>
        <taxon>Cunninghamellaceae</taxon>
        <taxon>Absidia</taxon>
    </lineage>
</organism>
<comment type="caution">
    <text evidence="9">The sequence shown here is derived from an EMBL/GenBank/DDBJ whole genome shotgun (WGS) entry which is preliminary data.</text>
</comment>
<keyword evidence="3 7" id="KW-0812">Transmembrane</keyword>
<keyword evidence="5 7" id="KW-1133">Transmembrane helix</keyword>
<dbReference type="PANTHER" id="PTHR42650:SF1">
    <property type="entry name" value="GUIDED ENTRY OF TAIL-ANCHORED PROTEINS FACTOR 1"/>
    <property type="match status" value="1"/>
</dbReference>
<dbReference type="GO" id="GO:0043529">
    <property type="term" value="C:GET complex"/>
    <property type="evidence" value="ECO:0007669"/>
    <property type="project" value="InterPro"/>
</dbReference>
<protein>
    <submittedName>
        <fullName evidence="9">WRB/Get1 family</fullName>
    </submittedName>
</protein>
<feature type="transmembrane region" description="Helical" evidence="8">
    <location>
        <begin position="105"/>
        <end position="122"/>
    </location>
</feature>
<keyword evidence="6 7" id="KW-0472">Membrane</keyword>
<comment type="caution">
    <text evidence="7">Lacks conserved residue(s) required for the propagation of feature annotation.</text>
</comment>
<evidence type="ECO:0000256" key="1">
    <source>
        <dbReference type="ARBA" id="ARBA00004477"/>
    </source>
</evidence>
<accession>A0A1X2IXB6</accession>
<reference evidence="9 10" key="1">
    <citation type="submission" date="2016-07" db="EMBL/GenBank/DDBJ databases">
        <title>Pervasive Adenine N6-methylation of Active Genes in Fungi.</title>
        <authorList>
            <consortium name="DOE Joint Genome Institute"/>
            <person name="Mondo S.J."/>
            <person name="Dannebaum R.O."/>
            <person name="Kuo R.C."/>
            <person name="Labutti K."/>
            <person name="Haridas S."/>
            <person name="Kuo A."/>
            <person name="Salamov A."/>
            <person name="Ahrendt S.R."/>
            <person name="Lipzen A."/>
            <person name="Sullivan W."/>
            <person name="Andreopoulos W.B."/>
            <person name="Clum A."/>
            <person name="Lindquist E."/>
            <person name="Daum C."/>
            <person name="Ramamoorthy G.K."/>
            <person name="Gryganskyi A."/>
            <person name="Culley D."/>
            <person name="Magnuson J.K."/>
            <person name="James T.Y."/>
            <person name="O'Malley M.A."/>
            <person name="Stajich J.E."/>
            <person name="Spatafora J.W."/>
            <person name="Visel A."/>
            <person name="Grigoriev I.V."/>
        </authorList>
    </citation>
    <scope>NUCLEOTIDE SEQUENCE [LARGE SCALE GENOMIC DNA]</scope>
    <source>
        <strain evidence="9 10">NRRL 1336</strain>
    </source>
</reference>
<feature type="transmembrane region" description="Helical" evidence="8">
    <location>
        <begin position="6"/>
        <end position="25"/>
    </location>
</feature>
<dbReference type="GO" id="GO:0071816">
    <property type="term" value="P:tail-anchored membrane protein insertion into ER membrane"/>
    <property type="evidence" value="ECO:0007669"/>
    <property type="project" value="InterPro"/>
</dbReference>
<dbReference type="STRING" id="90262.A0A1X2IXB6"/>
<dbReference type="Proteomes" id="UP000193560">
    <property type="component" value="Unassembled WGS sequence"/>
</dbReference>
<dbReference type="EMBL" id="MCGE01000003">
    <property type="protein sequence ID" value="ORZ23111.1"/>
    <property type="molecule type" value="Genomic_DNA"/>
</dbReference>
<evidence type="ECO:0000256" key="4">
    <source>
        <dbReference type="ARBA" id="ARBA00022824"/>
    </source>
</evidence>
<comment type="subcellular location">
    <subcellularLocation>
        <location evidence="1">Endoplasmic reticulum membrane</location>
        <topology evidence="1">Multi-pass membrane protein</topology>
    </subcellularLocation>
</comment>
<feature type="transmembrane region" description="Helical" evidence="8">
    <location>
        <begin position="142"/>
        <end position="160"/>
    </location>
</feature>
<dbReference type="InterPro" id="IPR027538">
    <property type="entry name" value="Get1_fungi"/>
</dbReference>
<proteinExistence type="inferred from homology"/>
<dbReference type="AlphaFoldDB" id="A0A1X2IXB6"/>
<evidence type="ECO:0000256" key="3">
    <source>
        <dbReference type="ARBA" id="ARBA00022692"/>
    </source>
</evidence>
<keyword evidence="4 7" id="KW-0256">Endoplasmic reticulum</keyword>
<evidence type="ECO:0000256" key="5">
    <source>
        <dbReference type="ARBA" id="ARBA00022989"/>
    </source>
</evidence>
<evidence type="ECO:0000256" key="8">
    <source>
        <dbReference type="SAM" id="Phobius"/>
    </source>
</evidence>
<dbReference type="Gene3D" id="1.10.287.660">
    <property type="entry name" value="Helix hairpin bin"/>
    <property type="match status" value="1"/>
</dbReference>
<dbReference type="GO" id="GO:0043495">
    <property type="term" value="F:protein-membrane adaptor activity"/>
    <property type="evidence" value="ECO:0007669"/>
    <property type="project" value="TreeGrafter"/>
</dbReference>
<gene>
    <name evidence="7" type="primary">GET1</name>
    <name evidence="9" type="ORF">BCR42DRAFT_404005</name>
</gene>
<evidence type="ECO:0000256" key="6">
    <source>
        <dbReference type="ARBA" id="ARBA00023136"/>
    </source>
</evidence>
<name>A0A1X2IXB6_9FUNG</name>
<evidence type="ECO:0000256" key="7">
    <source>
        <dbReference type="HAMAP-Rule" id="MF_03113"/>
    </source>
</evidence>
<evidence type="ECO:0000313" key="10">
    <source>
        <dbReference type="Proteomes" id="UP000193560"/>
    </source>
</evidence>
<feature type="topological domain" description="Lumenal" evidence="7">
    <location>
        <begin position="1"/>
        <end position="3"/>
    </location>
</feature>
<dbReference type="OrthoDB" id="69461at2759"/>
<dbReference type="Pfam" id="PF04420">
    <property type="entry name" value="CHD5"/>
    <property type="match status" value="1"/>
</dbReference>
<keyword evidence="10" id="KW-1185">Reference proteome</keyword>
<dbReference type="InterPro" id="IPR029012">
    <property type="entry name" value="Helix_hairpin_bin_sf"/>
</dbReference>
<dbReference type="InterPro" id="IPR028945">
    <property type="entry name" value="Get1"/>
</dbReference>
<evidence type="ECO:0000256" key="2">
    <source>
        <dbReference type="ARBA" id="ARBA00010799"/>
    </source>
</evidence>
<evidence type="ECO:0000313" key="9">
    <source>
        <dbReference type="EMBL" id="ORZ23111.1"/>
    </source>
</evidence>